<comment type="caution">
    <text evidence="1">The sequence shown here is derived from an EMBL/GenBank/DDBJ whole genome shotgun (WGS) entry which is preliminary data.</text>
</comment>
<sequence length="220" mass="26115">MIKAIEINNFGCFKDFNWKKDVGNYTTDITAKFSEINIIYGRNYSGKTTLSRIINCLDKKIVHPDYINSNFEIILENSTSIKSDNLYNTLNVKVYNSDFMKEKLKWFYDKNYGIEPFTILGEKNIDVQNKIENLEKSIEEIDKKIIEKNSEFTSSEKNFKEIKENLENKLTEEARKIKENTNYFNVVTYNRKTLTDSFSKIKKKKVLIFEYLYLDILKKF</sequence>
<accession>A0A2G9EJ88</accession>
<protein>
    <submittedName>
        <fullName evidence="1">Uncharacterized protein</fullName>
    </submittedName>
</protein>
<gene>
    <name evidence="1" type="ORF">CTM71_11740</name>
</gene>
<evidence type="ECO:0000313" key="2">
    <source>
        <dbReference type="Proteomes" id="UP000229011"/>
    </source>
</evidence>
<dbReference type="Pfam" id="PF13166">
    <property type="entry name" value="AAA_13"/>
    <property type="match status" value="1"/>
</dbReference>
<evidence type="ECO:0000313" key="1">
    <source>
        <dbReference type="EMBL" id="PIM80986.1"/>
    </source>
</evidence>
<reference evidence="1 2" key="1">
    <citation type="submission" date="2017-11" db="EMBL/GenBank/DDBJ databases">
        <title>Genome sequencing of Fusobacterium periodonticum KCOM 1259.</title>
        <authorList>
            <person name="Kook J.-K."/>
            <person name="Park S.-N."/>
            <person name="Lim Y.K."/>
        </authorList>
    </citation>
    <scope>NUCLEOTIDE SEQUENCE [LARGE SCALE GENOMIC DNA]</scope>
    <source>
        <strain evidence="1 2">KCOM 1259</strain>
    </source>
</reference>
<dbReference type="RefSeq" id="WP_099959551.1">
    <property type="nucleotide sequence ID" value="NZ_CP024698.1"/>
</dbReference>
<dbReference type="InterPro" id="IPR027417">
    <property type="entry name" value="P-loop_NTPase"/>
</dbReference>
<dbReference type="EMBL" id="PEQY01000001">
    <property type="protein sequence ID" value="PIM80986.1"/>
    <property type="molecule type" value="Genomic_DNA"/>
</dbReference>
<dbReference type="AlphaFoldDB" id="A0A2G9EJ88"/>
<name>A0A2G9EJ88_9FUSO</name>
<dbReference type="InterPro" id="IPR026866">
    <property type="entry name" value="CR006_AAA"/>
</dbReference>
<dbReference type="Gene3D" id="3.40.50.300">
    <property type="entry name" value="P-loop containing nucleotide triphosphate hydrolases"/>
    <property type="match status" value="1"/>
</dbReference>
<dbReference type="SUPFAM" id="SSF52540">
    <property type="entry name" value="P-loop containing nucleoside triphosphate hydrolases"/>
    <property type="match status" value="1"/>
</dbReference>
<dbReference type="Proteomes" id="UP000229011">
    <property type="component" value="Unassembled WGS sequence"/>
</dbReference>
<organism evidence="1 2">
    <name type="scientific">Fusobacterium pseudoperiodonticum</name>
    <dbReference type="NCBI Taxonomy" id="2663009"/>
    <lineage>
        <taxon>Bacteria</taxon>
        <taxon>Fusobacteriati</taxon>
        <taxon>Fusobacteriota</taxon>
        <taxon>Fusobacteriia</taxon>
        <taxon>Fusobacteriales</taxon>
        <taxon>Fusobacteriaceae</taxon>
        <taxon>Fusobacterium</taxon>
    </lineage>
</organism>
<dbReference type="GeneID" id="93329092"/>
<proteinExistence type="predicted"/>